<protein>
    <submittedName>
        <fullName evidence="2">Uncharacterized protein</fullName>
    </submittedName>
</protein>
<accession>A0ABZ2L9D0</accession>
<evidence type="ECO:0000313" key="2">
    <source>
        <dbReference type="EMBL" id="WXB07488.1"/>
    </source>
</evidence>
<dbReference type="RefSeq" id="WP_394837149.1">
    <property type="nucleotide sequence ID" value="NZ_CP089929.1"/>
</dbReference>
<dbReference type="Gene3D" id="3.40.390.10">
    <property type="entry name" value="Collagenase (Catalytic Domain)"/>
    <property type="match status" value="1"/>
</dbReference>
<dbReference type="Proteomes" id="UP001374803">
    <property type="component" value="Chromosome"/>
</dbReference>
<name>A0ABZ2L9D0_9BACT</name>
<sequence>MKHNTTILALASLATMALLSGCVAADGDTQVDKEQNLATDSSELGAIDDAQSAEAAPRNVRSVQKNADGTFTESIYTPAEGVTPEELATKLTAEGVPDVTLDDPKPPPGVAPCSYGTSRTWATDTTCFARWSTRGQPRPAIFFRDRSTAAWPVGRAVAKWNEVSGIDSRYFAFSQGCAAGGHCVIIYNAAYGATGWTGMTTRTLNAAKTYIAGAYIQLNESYGGTTAQRWNTACHEIGHVLGLDHNTSTNSCLYGSRTSVTAPSSQDFALLERYY</sequence>
<keyword evidence="3" id="KW-1185">Reference proteome</keyword>
<keyword evidence="1" id="KW-0732">Signal</keyword>
<dbReference type="PROSITE" id="PS51257">
    <property type="entry name" value="PROKAR_LIPOPROTEIN"/>
    <property type="match status" value="1"/>
</dbReference>
<organism evidence="2 3">
    <name type="scientific">Pendulispora rubella</name>
    <dbReference type="NCBI Taxonomy" id="2741070"/>
    <lineage>
        <taxon>Bacteria</taxon>
        <taxon>Pseudomonadati</taxon>
        <taxon>Myxococcota</taxon>
        <taxon>Myxococcia</taxon>
        <taxon>Myxococcales</taxon>
        <taxon>Sorangiineae</taxon>
        <taxon>Pendulisporaceae</taxon>
        <taxon>Pendulispora</taxon>
    </lineage>
</organism>
<feature type="signal peptide" evidence="1">
    <location>
        <begin position="1"/>
        <end position="25"/>
    </location>
</feature>
<evidence type="ECO:0000256" key="1">
    <source>
        <dbReference type="SAM" id="SignalP"/>
    </source>
</evidence>
<dbReference type="InterPro" id="IPR024079">
    <property type="entry name" value="MetalloPept_cat_dom_sf"/>
</dbReference>
<proteinExistence type="predicted"/>
<dbReference type="SUPFAM" id="SSF55486">
    <property type="entry name" value="Metalloproteases ('zincins'), catalytic domain"/>
    <property type="match status" value="1"/>
</dbReference>
<feature type="chain" id="PRO_5045899378" evidence="1">
    <location>
        <begin position="26"/>
        <end position="275"/>
    </location>
</feature>
<evidence type="ECO:0000313" key="3">
    <source>
        <dbReference type="Proteomes" id="UP001374803"/>
    </source>
</evidence>
<reference evidence="2" key="1">
    <citation type="submission" date="2021-12" db="EMBL/GenBank/DDBJ databases">
        <title>Discovery of the Pendulisporaceae a myxobacterial family with distinct sporulation behavior and unique specialized metabolism.</title>
        <authorList>
            <person name="Garcia R."/>
            <person name="Popoff A."/>
            <person name="Bader C.D."/>
            <person name="Loehr J."/>
            <person name="Walesch S."/>
            <person name="Walt C."/>
            <person name="Boldt J."/>
            <person name="Bunk B."/>
            <person name="Haeckl F.J.F.P.J."/>
            <person name="Gunesch A.P."/>
            <person name="Birkelbach J."/>
            <person name="Nuebel U."/>
            <person name="Pietschmann T."/>
            <person name="Bach T."/>
            <person name="Mueller R."/>
        </authorList>
    </citation>
    <scope>NUCLEOTIDE SEQUENCE</scope>
    <source>
        <strain evidence="2">MSr11367</strain>
    </source>
</reference>
<dbReference type="EMBL" id="CP089983">
    <property type="protein sequence ID" value="WXB07488.1"/>
    <property type="molecule type" value="Genomic_DNA"/>
</dbReference>
<gene>
    <name evidence="2" type="ORF">LVJ94_09605</name>
</gene>